<evidence type="ECO:0000256" key="7">
    <source>
        <dbReference type="HAMAP-Rule" id="MF_00009"/>
    </source>
</evidence>
<dbReference type="InterPro" id="IPR020549">
    <property type="entry name" value="YbeY_CS"/>
</dbReference>
<sequence>MLDVAVQVEPGWPEADWEAIADRAVRQALSVSRHAHLADNPAAIEVSVRFTSDAEVQTLNAGYRGKDKPTNVLSFPMVQPDLLDGLDATDDGEVLLGDIVLAEGVCRAEAAEKRISLEDHATHLVVHGLLHLLGYDHQGTDAAEAMESLERVAMAGLGLADPYDDDHHGG</sequence>
<proteinExistence type="inferred from homology"/>
<dbReference type="Gene3D" id="3.40.390.30">
    <property type="entry name" value="Metalloproteases ('zincins'), catalytic domain"/>
    <property type="match status" value="1"/>
</dbReference>
<keyword evidence="7" id="KW-0698">rRNA processing</keyword>
<feature type="binding site" evidence="7">
    <location>
        <position position="127"/>
    </location>
    <ligand>
        <name>Zn(2+)</name>
        <dbReference type="ChEBI" id="CHEBI:29105"/>
        <note>catalytic</note>
    </ligand>
</feature>
<keyword evidence="5 7" id="KW-0378">Hydrolase</keyword>
<comment type="subcellular location">
    <subcellularLocation>
        <location evidence="7">Cytoplasm</location>
    </subcellularLocation>
</comment>
<dbReference type="PROSITE" id="PS01306">
    <property type="entry name" value="UPF0054"/>
    <property type="match status" value="1"/>
</dbReference>
<keyword evidence="7" id="KW-0963">Cytoplasm</keyword>
<evidence type="ECO:0000313" key="8">
    <source>
        <dbReference type="EMBL" id="NJC35262.1"/>
    </source>
</evidence>
<keyword evidence="9" id="KW-1185">Reference proteome</keyword>
<dbReference type="RefSeq" id="WP_167956024.1">
    <property type="nucleotide sequence ID" value="NZ_JAATJE010000002.1"/>
</dbReference>
<dbReference type="Pfam" id="PF02130">
    <property type="entry name" value="YbeY"/>
    <property type="match status" value="1"/>
</dbReference>
<dbReference type="EC" id="3.1.-.-" evidence="7"/>
<evidence type="ECO:0000256" key="3">
    <source>
        <dbReference type="ARBA" id="ARBA00022723"/>
    </source>
</evidence>
<keyword evidence="7" id="KW-0690">Ribosome biogenesis</keyword>
<feature type="binding site" evidence="7">
    <location>
        <position position="131"/>
    </location>
    <ligand>
        <name>Zn(2+)</name>
        <dbReference type="ChEBI" id="CHEBI:29105"/>
        <note>catalytic</note>
    </ligand>
</feature>
<reference evidence="8 9" key="1">
    <citation type="submission" date="2020-03" db="EMBL/GenBank/DDBJ databases">
        <title>Genomic Encyclopedia of Type Strains, Phase IV (KMG-IV): sequencing the most valuable type-strain genomes for metagenomic binning, comparative biology and taxonomic classification.</title>
        <authorList>
            <person name="Goeker M."/>
        </authorList>
    </citation>
    <scope>NUCLEOTIDE SEQUENCE [LARGE SCALE GENOMIC DNA]</scope>
    <source>
        <strain evidence="8 9">DSM 27651</strain>
    </source>
</reference>
<comment type="similarity">
    <text evidence="1 7">Belongs to the endoribonuclease YbeY family.</text>
</comment>
<name>A0ABX0XPE9_9SPHN</name>
<evidence type="ECO:0000256" key="5">
    <source>
        <dbReference type="ARBA" id="ARBA00022801"/>
    </source>
</evidence>
<evidence type="ECO:0000256" key="6">
    <source>
        <dbReference type="ARBA" id="ARBA00022833"/>
    </source>
</evidence>
<dbReference type="SUPFAM" id="SSF55486">
    <property type="entry name" value="Metalloproteases ('zincins'), catalytic domain"/>
    <property type="match status" value="1"/>
</dbReference>
<gene>
    <name evidence="7" type="primary">ybeY</name>
    <name evidence="8" type="ORF">GGR88_002776</name>
</gene>
<comment type="cofactor">
    <cofactor evidence="7">
        <name>Zn(2+)</name>
        <dbReference type="ChEBI" id="CHEBI:29105"/>
    </cofactor>
    <text evidence="7">Binds 1 zinc ion.</text>
</comment>
<dbReference type="InterPro" id="IPR002036">
    <property type="entry name" value="YbeY"/>
</dbReference>
<comment type="caution">
    <text evidence="8">The sequence shown here is derived from an EMBL/GenBank/DDBJ whole genome shotgun (WGS) entry which is preliminary data.</text>
</comment>
<keyword evidence="4 7" id="KW-0255">Endonuclease</keyword>
<dbReference type="InterPro" id="IPR023091">
    <property type="entry name" value="MetalPrtase_cat_dom_sf_prd"/>
</dbReference>
<keyword evidence="2 7" id="KW-0540">Nuclease</keyword>
<evidence type="ECO:0000256" key="1">
    <source>
        <dbReference type="ARBA" id="ARBA00010875"/>
    </source>
</evidence>
<accession>A0ABX0XPE9</accession>
<evidence type="ECO:0000256" key="2">
    <source>
        <dbReference type="ARBA" id="ARBA00022722"/>
    </source>
</evidence>
<dbReference type="HAMAP" id="MF_00009">
    <property type="entry name" value="Endoribonucl_YbeY"/>
    <property type="match status" value="1"/>
</dbReference>
<evidence type="ECO:0000256" key="4">
    <source>
        <dbReference type="ARBA" id="ARBA00022759"/>
    </source>
</evidence>
<comment type="function">
    <text evidence="7">Single strand-specific metallo-endoribonuclease involved in late-stage 70S ribosome quality control and in maturation of the 3' terminus of the 16S rRNA.</text>
</comment>
<dbReference type="PANTHER" id="PTHR46986:SF1">
    <property type="entry name" value="ENDORIBONUCLEASE YBEY, CHLOROPLASTIC"/>
    <property type="match status" value="1"/>
</dbReference>
<keyword evidence="6 7" id="KW-0862">Zinc</keyword>
<organism evidence="8 9">
    <name type="scientific">Sphingomonas jejuensis</name>
    <dbReference type="NCBI Taxonomy" id="904715"/>
    <lineage>
        <taxon>Bacteria</taxon>
        <taxon>Pseudomonadati</taxon>
        <taxon>Pseudomonadota</taxon>
        <taxon>Alphaproteobacteria</taxon>
        <taxon>Sphingomonadales</taxon>
        <taxon>Sphingomonadaceae</taxon>
        <taxon>Sphingomonas</taxon>
    </lineage>
</organism>
<feature type="binding site" evidence="7">
    <location>
        <position position="137"/>
    </location>
    <ligand>
        <name>Zn(2+)</name>
        <dbReference type="ChEBI" id="CHEBI:29105"/>
        <note>catalytic</note>
    </ligand>
</feature>
<dbReference type="NCBIfam" id="TIGR00043">
    <property type="entry name" value="rRNA maturation RNase YbeY"/>
    <property type="match status" value="1"/>
</dbReference>
<protein>
    <recommendedName>
        <fullName evidence="7">Endoribonuclease YbeY</fullName>
        <ecNumber evidence="7">3.1.-.-</ecNumber>
    </recommendedName>
</protein>
<dbReference type="Proteomes" id="UP000734218">
    <property type="component" value="Unassembled WGS sequence"/>
</dbReference>
<keyword evidence="3 7" id="KW-0479">Metal-binding</keyword>
<evidence type="ECO:0000313" key="9">
    <source>
        <dbReference type="Proteomes" id="UP000734218"/>
    </source>
</evidence>
<dbReference type="EMBL" id="JAATJE010000002">
    <property type="protein sequence ID" value="NJC35262.1"/>
    <property type="molecule type" value="Genomic_DNA"/>
</dbReference>
<dbReference type="PANTHER" id="PTHR46986">
    <property type="entry name" value="ENDORIBONUCLEASE YBEY, CHLOROPLASTIC"/>
    <property type="match status" value="1"/>
</dbReference>